<feature type="domain" description="Response regulatory" evidence="2">
    <location>
        <begin position="3"/>
        <end position="116"/>
    </location>
</feature>
<keyword evidence="4" id="KW-1185">Reference proteome</keyword>
<dbReference type="SUPFAM" id="SSF52172">
    <property type="entry name" value="CheY-like"/>
    <property type="match status" value="1"/>
</dbReference>
<evidence type="ECO:0000256" key="1">
    <source>
        <dbReference type="PROSITE-ProRule" id="PRU00169"/>
    </source>
</evidence>
<dbReference type="PROSITE" id="PS50110">
    <property type="entry name" value="RESPONSE_REGULATORY"/>
    <property type="match status" value="1"/>
</dbReference>
<organism evidence="3 4">
    <name type="scientific">Sphingomonas albertensis</name>
    <dbReference type="NCBI Taxonomy" id="2762591"/>
    <lineage>
        <taxon>Bacteria</taxon>
        <taxon>Pseudomonadati</taxon>
        <taxon>Pseudomonadota</taxon>
        <taxon>Alphaproteobacteria</taxon>
        <taxon>Sphingomonadales</taxon>
        <taxon>Sphingomonadaceae</taxon>
        <taxon>Sphingomonas</taxon>
    </lineage>
</organism>
<dbReference type="Gene3D" id="3.40.50.2300">
    <property type="match status" value="1"/>
</dbReference>
<protein>
    <submittedName>
        <fullName evidence="3">Response regulator</fullName>
    </submittedName>
</protein>
<dbReference type="SMART" id="SM00448">
    <property type="entry name" value="REC"/>
    <property type="match status" value="1"/>
</dbReference>
<dbReference type="InterPro" id="IPR001789">
    <property type="entry name" value="Sig_transdc_resp-reg_receiver"/>
</dbReference>
<reference evidence="3 4" key="1">
    <citation type="submission" date="2020-08" db="EMBL/GenBank/DDBJ databases">
        <title>Putative novel bacterial strains isolated from necrotic wheat leaf tissues caused by Xanthomonas translucens.</title>
        <authorList>
            <person name="Tambong J.T."/>
        </authorList>
    </citation>
    <scope>NUCLEOTIDE SEQUENCE [LARGE SCALE GENOMIC DNA]</scope>
    <source>
        <strain evidence="4">DOAB 1063</strain>
    </source>
</reference>
<feature type="modified residue" description="4-aspartylphosphate" evidence="1">
    <location>
        <position position="53"/>
    </location>
</feature>
<dbReference type="Pfam" id="PF00072">
    <property type="entry name" value="Response_reg"/>
    <property type="match status" value="1"/>
</dbReference>
<comment type="caution">
    <text evidence="3">The sequence shown here is derived from an EMBL/GenBank/DDBJ whole genome shotgun (WGS) entry which is preliminary data.</text>
</comment>
<gene>
    <name evidence="3" type="ORF">H8S47_07370</name>
</gene>
<dbReference type="InterPro" id="IPR011006">
    <property type="entry name" value="CheY-like_superfamily"/>
</dbReference>
<keyword evidence="1" id="KW-0597">Phosphoprotein</keyword>
<evidence type="ECO:0000259" key="2">
    <source>
        <dbReference type="PROSITE" id="PS50110"/>
    </source>
</evidence>
<dbReference type="Proteomes" id="UP000597613">
    <property type="component" value="Unassembled WGS sequence"/>
</dbReference>
<proteinExistence type="predicted"/>
<evidence type="ECO:0000313" key="3">
    <source>
        <dbReference type="EMBL" id="MBC3941505.1"/>
    </source>
</evidence>
<evidence type="ECO:0000313" key="4">
    <source>
        <dbReference type="Proteomes" id="UP000597613"/>
    </source>
</evidence>
<dbReference type="EMBL" id="JACONT010000011">
    <property type="protein sequence ID" value="MBC3941505.1"/>
    <property type="molecule type" value="Genomic_DNA"/>
</dbReference>
<accession>A0ABR7AM22</accession>
<name>A0ABR7AM22_9SPHN</name>
<sequence length="116" mass="12238">MCHVLVIEDDWLIADHIMSIIERAGATSIAQADSETAAVDAAGTHCPQMIVSDVRLHEGTGPLAVQRIIAAHGNIPVMFITGTPEACIPCDPPAVILTKPIDETAVMATFRSLAPL</sequence>